<evidence type="ECO:0008006" key="3">
    <source>
        <dbReference type="Google" id="ProtNLM"/>
    </source>
</evidence>
<reference evidence="1 2" key="1">
    <citation type="submission" date="2023-07" db="EMBL/GenBank/DDBJ databases">
        <title>Genomic Encyclopedia of Type Strains, Phase IV (KMG-IV): sequencing the most valuable type-strain genomes for metagenomic binning, comparative biology and taxonomic classification.</title>
        <authorList>
            <person name="Goeker M."/>
        </authorList>
    </citation>
    <scope>NUCLEOTIDE SEQUENCE [LARGE SCALE GENOMIC DNA]</scope>
    <source>
        <strain evidence="1 2">DSM 19619</strain>
    </source>
</reference>
<accession>A0ABU0J5F0</accession>
<dbReference type="Proteomes" id="UP001242480">
    <property type="component" value="Unassembled WGS sequence"/>
</dbReference>
<dbReference type="Pfam" id="PF12096">
    <property type="entry name" value="DUF3572"/>
    <property type="match status" value="1"/>
</dbReference>
<gene>
    <name evidence="1" type="ORF">QO011_001688</name>
</gene>
<comment type="caution">
    <text evidence="1">The sequence shown here is derived from an EMBL/GenBank/DDBJ whole genome shotgun (WGS) entry which is preliminary data.</text>
</comment>
<protein>
    <recommendedName>
        <fullName evidence="3">DUF3572 domain-containing protein</fullName>
    </recommendedName>
</protein>
<keyword evidence="2" id="KW-1185">Reference proteome</keyword>
<dbReference type="EMBL" id="JAUSVX010000002">
    <property type="protein sequence ID" value="MDQ0468688.1"/>
    <property type="molecule type" value="Genomic_DNA"/>
</dbReference>
<organism evidence="1 2">
    <name type="scientific">Labrys wisconsinensis</name>
    <dbReference type="NCBI Taxonomy" id="425677"/>
    <lineage>
        <taxon>Bacteria</taxon>
        <taxon>Pseudomonadati</taxon>
        <taxon>Pseudomonadota</taxon>
        <taxon>Alphaproteobacteria</taxon>
        <taxon>Hyphomicrobiales</taxon>
        <taxon>Xanthobacteraceae</taxon>
        <taxon>Labrys</taxon>
    </lineage>
</organism>
<evidence type="ECO:0000313" key="2">
    <source>
        <dbReference type="Proteomes" id="UP001242480"/>
    </source>
</evidence>
<dbReference type="RefSeq" id="WP_307270235.1">
    <property type="nucleotide sequence ID" value="NZ_JAUSVX010000002.1"/>
</dbReference>
<dbReference type="InterPro" id="IPR021955">
    <property type="entry name" value="DUF3572"/>
</dbReference>
<sequence length="102" mass="10733">MRDIPLTPPASRAFAEEVAVRGLAFLAADPERLERFLALSGLAAGEIRAAATRPDFLAGVLHHIMDDDRIAQAFATGAGLGPEDLARAARALGAGAWERDTP</sequence>
<evidence type="ECO:0000313" key="1">
    <source>
        <dbReference type="EMBL" id="MDQ0468688.1"/>
    </source>
</evidence>
<proteinExistence type="predicted"/>
<name>A0ABU0J5F0_9HYPH</name>